<reference evidence="1" key="1">
    <citation type="submission" date="2019-11" db="EMBL/GenBank/DDBJ databases">
        <title>Nori genome reveals adaptations in red seaweeds to the harsh intertidal environment.</title>
        <authorList>
            <person name="Wang D."/>
            <person name="Mao Y."/>
        </authorList>
    </citation>
    <scope>NUCLEOTIDE SEQUENCE</scope>
    <source>
        <tissue evidence="1">Gametophyte</tissue>
    </source>
</reference>
<dbReference type="EMBL" id="CM020620">
    <property type="protein sequence ID" value="KAK1869067.1"/>
    <property type="molecule type" value="Genomic_DNA"/>
</dbReference>
<keyword evidence="2" id="KW-1185">Reference proteome</keyword>
<accession>A0ACC3CH31</accession>
<protein>
    <submittedName>
        <fullName evidence="1">Uncharacterized protein</fullName>
    </submittedName>
</protein>
<gene>
    <name evidence="1" type="ORF">I4F81_011549</name>
</gene>
<proteinExistence type="predicted"/>
<organism evidence="1 2">
    <name type="scientific">Pyropia yezoensis</name>
    <name type="common">Susabi-nori</name>
    <name type="synonym">Porphyra yezoensis</name>
    <dbReference type="NCBI Taxonomy" id="2788"/>
    <lineage>
        <taxon>Eukaryota</taxon>
        <taxon>Rhodophyta</taxon>
        <taxon>Bangiophyceae</taxon>
        <taxon>Bangiales</taxon>
        <taxon>Bangiaceae</taxon>
        <taxon>Pyropia</taxon>
    </lineage>
</organism>
<name>A0ACC3CH31_PYRYE</name>
<sequence>MAPTLPRMFSFVSFSPPAAGEGLSKRGSKTPSSSGRCVVSSRFAGPSLASCRASFCGPGVISGAWPSPGVWHSRGEALRPPRERRSRPGPVIVAGLLKTVSDAAASTWWALRGLRRRPVQNMLQSQRRLRQPEPDGSFLPPDYNIIFSPNPDPVQAAFGSHLDNDLERFWEQVVLFAFITDRKVQAVDVTRKPLLYLLASVGRGKTLFLREAAHYVCRAVEHNPILENAVVMGISFNGSFRLLDEELQCVKYERGYYLLLLVRILFCELAYFGAAPRQLFTQFVEGFYMDLDAGRFSVTDVRNEVRALFLNKARRGGPSSKLVLFVDEINNLLTTQVGARVCGSLGMDVRYPVRSEACSLTDLAGGVSVMTSLEAGLMLDEQTVSGRSARVVQEIEPPPFHLLVSLMFRALSERQRDPRDSRYLIMSIGAKRTSMKLLECAEIYAVASGSTWRTAINVFIMLSVAAKLDFLEIMQAVDIRSSVGLLDRTPSNPLPNDLWSTSPAFRDAVLASTILSQNVRADTFVLPRASGTKASAAAAATMLDIKPATWSDATVDDKAREELAKEKFSVGQLRAEEDLCYGDVRALGLVTAGGNRIFQPELTCLSLAMAVSEPREPSILWDAFVCVMQVVSEKGEPVNNQAAAGKTDQVAAGMADQSVAKLMGVRWEQFVLRWEGMHSIARSFHEPKYSAITLRKLYGGGATYIGECNLLQDELVNAAVARKVVKKLRGKNVDGSDRLETVTALLSSSYSREERCKTVYELPTNCPCFDGAFFFETRDGEVVVWVQTKTRGATALSANNVPAILKALNERKTELISLFGGQEQYDYWLSRSCYLYVLDNDLASSEDVMENGDWTQRSIVRTRGDLVQLFGRTFVSAGRLVRLLDEAGLGAQ</sequence>
<evidence type="ECO:0000313" key="1">
    <source>
        <dbReference type="EMBL" id="KAK1869067.1"/>
    </source>
</evidence>
<evidence type="ECO:0000313" key="2">
    <source>
        <dbReference type="Proteomes" id="UP000798662"/>
    </source>
</evidence>
<dbReference type="Proteomes" id="UP000798662">
    <property type="component" value="Chromosome 3"/>
</dbReference>
<comment type="caution">
    <text evidence="1">The sequence shown here is derived from an EMBL/GenBank/DDBJ whole genome shotgun (WGS) entry which is preliminary data.</text>
</comment>